<gene>
    <name evidence="2" type="ORF">GKE73_04955</name>
</gene>
<keyword evidence="3" id="KW-1185">Reference proteome</keyword>
<dbReference type="PANTHER" id="PTHR34351">
    <property type="entry name" value="SLR1927 PROTEIN-RELATED"/>
    <property type="match status" value="1"/>
</dbReference>
<dbReference type="EMBL" id="WLYX01000001">
    <property type="protein sequence ID" value="MTD32830.1"/>
    <property type="molecule type" value="Genomic_DNA"/>
</dbReference>
<evidence type="ECO:0000256" key="1">
    <source>
        <dbReference type="SAM" id="MobiDB-lite"/>
    </source>
</evidence>
<protein>
    <submittedName>
        <fullName evidence="2">DUF58 domain-containing protein</fullName>
    </submittedName>
</protein>
<comment type="caution">
    <text evidence="2">The sequence shown here is derived from an EMBL/GenBank/DDBJ whole genome shotgun (WGS) entry which is preliminary data.</text>
</comment>
<name>A0A844GBV3_9NEIS</name>
<reference evidence="2 3" key="1">
    <citation type="submission" date="2019-11" db="EMBL/GenBank/DDBJ databases">
        <title>Draft genome sequence of Paludibacterium sp. dN18-1.</title>
        <authorList>
            <person name="Im W.-T."/>
        </authorList>
    </citation>
    <scope>NUCLEOTIDE SEQUENCE [LARGE SCALE GENOMIC DNA]</scope>
    <source>
        <strain evidence="3">dN 18-1</strain>
    </source>
</reference>
<proteinExistence type="predicted"/>
<dbReference type="RefSeq" id="WP_230369425.1">
    <property type="nucleotide sequence ID" value="NZ_WLYX01000001.1"/>
</dbReference>
<dbReference type="PANTHER" id="PTHR34351:SF1">
    <property type="entry name" value="SLR1927 PROTEIN"/>
    <property type="match status" value="1"/>
</dbReference>
<evidence type="ECO:0000313" key="2">
    <source>
        <dbReference type="EMBL" id="MTD32830.1"/>
    </source>
</evidence>
<feature type="region of interest" description="Disordered" evidence="1">
    <location>
        <begin position="92"/>
        <end position="120"/>
    </location>
</feature>
<organism evidence="2 3">
    <name type="scientific">Paludibacterium denitrificans</name>
    <dbReference type="NCBI Taxonomy" id="2675226"/>
    <lineage>
        <taxon>Bacteria</taxon>
        <taxon>Pseudomonadati</taxon>
        <taxon>Pseudomonadota</taxon>
        <taxon>Betaproteobacteria</taxon>
        <taxon>Neisseriales</taxon>
        <taxon>Chromobacteriaceae</taxon>
        <taxon>Paludibacterium</taxon>
    </lineage>
</organism>
<evidence type="ECO:0000313" key="3">
    <source>
        <dbReference type="Proteomes" id="UP000446658"/>
    </source>
</evidence>
<sequence length="218" mass="23959">MPCTLQIKDTQGLGRAIWLGLATLRGGDVPGHLSPHGELLLSLPVPMPQRGLWPYPLMTVWSEAPFGLVRAFAYLRFSANLLVYPAPQEDMTDNQVSAQQGQGEGASPSGHDDFSHLQPYQQGDAPRHIARNVLARRDVLVSKRFVGASAASLQQLSWQDYPSTLDDEARLSRLCWRVLRCEQQGQRYVLQLPNEIIDSAAAAPGQALQTLALHEDAA</sequence>
<accession>A0A844GBV3</accession>
<dbReference type="Proteomes" id="UP000446658">
    <property type="component" value="Unassembled WGS sequence"/>
</dbReference>
<dbReference type="AlphaFoldDB" id="A0A844GBV3"/>